<dbReference type="PROSITE" id="PS50863">
    <property type="entry name" value="B3"/>
    <property type="match status" value="1"/>
</dbReference>
<feature type="compositionally biased region" description="Polar residues" evidence="6">
    <location>
        <begin position="329"/>
        <end position="338"/>
    </location>
</feature>
<accession>A0A8K0N5H8</accession>
<keyword evidence="5" id="KW-0539">Nucleus</keyword>
<dbReference type="InterPro" id="IPR003340">
    <property type="entry name" value="B3_DNA-bd"/>
</dbReference>
<dbReference type="CDD" id="cd10017">
    <property type="entry name" value="B3_DNA"/>
    <property type="match status" value="1"/>
</dbReference>
<gene>
    <name evidence="8" type="ORF">COCNU_08G003490</name>
</gene>
<keyword evidence="9" id="KW-1185">Reference proteome</keyword>
<dbReference type="InterPro" id="IPR015300">
    <property type="entry name" value="DNA-bd_pseudobarrel_sf"/>
</dbReference>
<keyword evidence="2" id="KW-0805">Transcription regulation</keyword>
<dbReference type="PANTHER" id="PTHR31920:SF132">
    <property type="entry name" value="TF-B3 DOMAIN-CONTAINING PROTEIN"/>
    <property type="match status" value="1"/>
</dbReference>
<dbReference type="SMART" id="SM01019">
    <property type="entry name" value="B3"/>
    <property type="match status" value="1"/>
</dbReference>
<evidence type="ECO:0000256" key="5">
    <source>
        <dbReference type="ARBA" id="ARBA00023242"/>
    </source>
</evidence>
<organism evidence="8 9">
    <name type="scientific">Cocos nucifera</name>
    <name type="common">Coconut palm</name>
    <dbReference type="NCBI Taxonomy" id="13894"/>
    <lineage>
        <taxon>Eukaryota</taxon>
        <taxon>Viridiplantae</taxon>
        <taxon>Streptophyta</taxon>
        <taxon>Embryophyta</taxon>
        <taxon>Tracheophyta</taxon>
        <taxon>Spermatophyta</taxon>
        <taxon>Magnoliopsida</taxon>
        <taxon>Liliopsida</taxon>
        <taxon>Arecaceae</taxon>
        <taxon>Arecoideae</taxon>
        <taxon>Cocoseae</taxon>
        <taxon>Attaleinae</taxon>
        <taxon>Cocos</taxon>
    </lineage>
</organism>
<evidence type="ECO:0000256" key="1">
    <source>
        <dbReference type="ARBA" id="ARBA00004123"/>
    </source>
</evidence>
<feature type="compositionally biased region" description="Basic residues" evidence="6">
    <location>
        <begin position="53"/>
        <end position="64"/>
    </location>
</feature>
<evidence type="ECO:0000256" key="3">
    <source>
        <dbReference type="ARBA" id="ARBA00023125"/>
    </source>
</evidence>
<feature type="compositionally biased region" description="Basic and acidic residues" evidence="6">
    <location>
        <begin position="37"/>
        <end position="52"/>
    </location>
</feature>
<dbReference type="PANTHER" id="PTHR31920">
    <property type="entry name" value="B3 DOMAIN-CONTAINING"/>
    <property type="match status" value="1"/>
</dbReference>
<dbReference type="AlphaFoldDB" id="A0A8K0N5H8"/>
<dbReference type="Proteomes" id="UP000797356">
    <property type="component" value="Chromosome 8"/>
</dbReference>
<feature type="domain" description="TF-B3" evidence="7">
    <location>
        <begin position="105"/>
        <end position="198"/>
    </location>
</feature>
<evidence type="ECO:0000259" key="7">
    <source>
        <dbReference type="PROSITE" id="PS50863"/>
    </source>
</evidence>
<comment type="subcellular location">
    <subcellularLocation>
        <location evidence="1">Nucleus</location>
    </subcellularLocation>
</comment>
<comment type="caution">
    <text evidence="8">The sequence shown here is derived from an EMBL/GenBank/DDBJ whole genome shotgun (WGS) entry which is preliminary data.</text>
</comment>
<feature type="region of interest" description="Disordered" evidence="6">
    <location>
        <begin position="280"/>
        <end position="338"/>
    </location>
</feature>
<feature type="region of interest" description="Disordered" evidence="6">
    <location>
        <begin position="1"/>
        <end position="20"/>
    </location>
</feature>
<dbReference type="Gene3D" id="2.40.330.10">
    <property type="entry name" value="DNA-binding pseudobarrel domain"/>
    <property type="match status" value="1"/>
</dbReference>
<evidence type="ECO:0000256" key="4">
    <source>
        <dbReference type="ARBA" id="ARBA00023163"/>
    </source>
</evidence>
<dbReference type="InterPro" id="IPR050655">
    <property type="entry name" value="Plant_B3_domain"/>
</dbReference>
<evidence type="ECO:0000313" key="9">
    <source>
        <dbReference type="Proteomes" id="UP000797356"/>
    </source>
</evidence>
<evidence type="ECO:0000313" key="8">
    <source>
        <dbReference type="EMBL" id="KAG1358903.1"/>
    </source>
</evidence>
<dbReference type="OrthoDB" id="1666376at2759"/>
<protein>
    <submittedName>
        <fullName evidence="8">B3 domain-containing protein-like</fullName>
    </submittedName>
</protein>
<name>A0A8K0N5H8_COCNU</name>
<dbReference type="GO" id="GO:0003677">
    <property type="term" value="F:DNA binding"/>
    <property type="evidence" value="ECO:0007669"/>
    <property type="project" value="UniProtKB-KW"/>
</dbReference>
<evidence type="ECO:0000256" key="2">
    <source>
        <dbReference type="ARBA" id="ARBA00023015"/>
    </source>
</evidence>
<evidence type="ECO:0000256" key="6">
    <source>
        <dbReference type="SAM" id="MobiDB-lite"/>
    </source>
</evidence>
<dbReference type="Pfam" id="PF02362">
    <property type="entry name" value="B3"/>
    <property type="match status" value="1"/>
</dbReference>
<dbReference type="EMBL" id="CM017879">
    <property type="protein sequence ID" value="KAG1358903.1"/>
    <property type="molecule type" value="Genomic_DNA"/>
</dbReference>
<keyword evidence="4" id="KW-0804">Transcription</keyword>
<reference evidence="8" key="1">
    <citation type="journal article" date="2017" name="Gigascience">
        <title>The genome draft of coconut (Cocos nucifera).</title>
        <authorList>
            <person name="Xiao Y."/>
            <person name="Xu P."/>
            <person name="Fan H."/>
            <person name="Baudouin L."/>
            <person name="Xia W."/>
            <person name="Bocs S."/>
            <person name="Xu J."/>
            <person name="Li Q."/>
            <person name="Guo A."/>
            <person name="Zhou L."/>
            <person name="Li J."/>
            <person name="Wu Y."/>
            <person name="Ma Z."/>
            <person name="Armero A."/>
            <person name="Issali A.E."/>
            <person name="Liu N."/>
            <person name="Peng M."/>
            <person name="Yang Y."/>
        </authorList>
    </citation>
    <scope>NUCLEOTIDE SEQUENCE</scope>
    <source>
        <tissue evidence="8">Spear leaf of Hainan Tall coconut</tissue>
    </source>
</reference>
<dbReference type="SUPFAM" id="SSF101936">
    <property type="entry name" value="DNA-binding pseudobarrel domain"/>
    <property type="match status" value="1"/>
</dbReference>
<sequence>MPPKPWLQEEEEERRRKEWRRAQRREVLLEKFWRDSREGKGVGRKEKEEPGKAQKKRMKGSPKKHKLMCMGYSNKCLGTHGDNASSSSLSPPASPPTPPTTTTIAWSFFKIMLGDFTELLFIPPKFAPALRGSIDQNIYLQNSFGQRWRVKIAFVHGSLAFAYGWRNFVLDHVIKVGELLIFKYVSKTVISAQIFATSSCERLHFCEKRRRFNCKRKKIDELFPDNLCSNKNHSSCKASEEKRYFVDDDSLTKERIVRAGPCDLSGITIPESNYIAKGVGEGISPSDKSHHNNDSSALQIESRVNRTETISHLNDENSTRMPQVDEDSANNLSNISPKGTSIVDRCEARTKTRYESSSAIITHPLTESMIDFTEGPNGTDKDQMGKGGMHKTNAINLSGPGITYGKLDSVKISGNSFSVSQASITNSSENDHVNLSTSKEFLCKNHSEEGICYDVDEDSMDKLGVCGDALTDLFYIEKDAAVLRADKGATKRKYGSCSDHDIPVNALIMNSINGDMKNLRSFPENTQSGGKMENVPPGADGNPSQSMINLPAFHKDLDIMKDSGVVLHSFLQVDEENVATYSEGKCLKAVKTEIVDPVDLPTLNYGNLRYSISVNAWSWLVSSSPTHCTIVACLAFH</sequence>
<keyword evidence="3" id="KW-0238">DNA-binding</keyword>
<proteinExistence type="predicted"/>
<feature type="region of interest" description="Disordered" evidence="6">
    <location>
        <begin position="37"/>
        <end position="64"/>
    </location>
</feature>
<reference evidence="8" key="2">
    <citation type="submission" date="2019-07" db="EMBL/GenBank/DDBJ databases">
        <authorList>
            <person name="Yang Y."/>
            <person name="Bocs S."/>
            <person name="Baudouin L."/>
        </authorList>
    </citation>
    <scope>NUCLEOTIDE SEQUENCE</scope>
    <source>
        <tissue evidence="8">Spear leaf of Hainan Tall coconut</tissue>
    </source>
</reference>
<dbReference type="GO" id="GO:0005634">
    <property type="term" value="C:nucleus"/>
    <property type="evidence" value="ECO:0007669"/>
    <property type="project" value="UniProtKB-SubCell"/>
</dbReference>